<dbReference type="Pfam" id="PF00814">
    <property type="entry name" value="TsaD"/>
    <property type="match status" value="1"/>
</dbReference>
<dbReference type="PANTHER" id="PTHR11735:SF6">
    <property type="entry name" value="TRNA N6-ADENOSINE THREONYLCARBAMOYLTRANSFERASE, MITOCHONDRIAL"/>
    <property type="match status" value="1"/>
</dbReference>
<accession>A0A183AGA0</accession>
<dbReference type="SUPFAM" id="SSF53067">
    <property type="entry name" value="Actin-like ATPase domain"/>
    <property type="match status" value="1"/>
</dbReference>
<sequence length="305" mass="33590">LGSFRFLSLTLFARLQFPFLVLLLSGGHGLLALARGLEDFILLGTALDASPGDILDKIARRLKLNRIQDPRLKEVSGGRAIEILATECPGSPHLFNLPNPRSQKRDCDFSFTGIHIAAERIIDKLESENAGTFYFFHATDRDSKLLPRDLLASICAAIQLSFTQLICRRVQRAIELTTIHSDLLMQGLPWPTKLVVSGGVAANSYIRYGLVETAGLYGLHVVAPPPRLCTDNGVMIAWNGLLLFRDGSRITHDLSQIDFEPKAPFGIDCRALVQKANLKIKPIRLKHLPSPPSLSGTQRANSTVH</sequence>
<dbReference type="EC" id="2.3.1.234" evidence="1"/>
<evidence type="ECO:0000256" key="5">
    <source>
        <dbReference type="ARBA" id="ARBA00023315"/>
    </source>
</evidence>
<reference evidence="8" key="1">
    <citation type="submission" date="2016-06" db="UniProtKB">
        <authorList>
            <consortium name="WormBaseParasite"/>
        </authorList>
    </citation>
    <scope>IDENTIFICATION</scope>
</reference>
<keyword evidence="2" id="KW-0808">Transferase</keyword>
<organism evidence="8">
    <name type="scientific">Echinostoma caproni</name>
    <dbReference type="NCBI Taxonomy" id="27848"/>
    <lineage>
        <taxon>Eukaryota</taxon>
        <taxon>Metazoa</taxon>
        <taxon>Spiralia</taxon>
        <taxon>Lophotrochozoa</taxon>
        <taxon>Platyhelminthes</taxon>
        <taxon>Trematoda</taxon>
        <taxon>Digenea</taxon>
        <taxon>Plagiorchiida</taxon>
        <taxon>Echinostomata</taxon>
        <taxon>Echinostomatoidea</taxon>
        <taxon>Echinostomatidae</taxon>
        <taxon>Echinostoma</taxon>
    </lineage>
</organism>
<dbReference type="InterPro" id="IPR017861">
    <property type="entry name" value="KAE1/TsaD"/>
</dbReference>
<proteinExistence type="predicted"/>
<dbReference type="GO" id="GO:0008033">
    <property type="term" value="P:tRNA processing"/>
    <property type="evidence" value="ECO:0007669"/>
    <property type="project" value="UniProtKB-KW"/>
</dbReference>
<evidence type="ECO:0000256" key="4">
    <source>
        <dbReference type="ARBA" id="ARBA00022723"/>
    </source>
</evidence>
<evidence type="ECO:0000256" key="2">
    <source>
        <dbReference type="ARBA" id="ARBA00022679"/>
    </source>
</evidence>
<dbReference type="InterPro" id="IPR000905">
    <property type="entry name" value="Gcp-like_dom"/>
</dbReference>
<dbReference type="PRINTS" id="PR00789">
    <property type="entry name" value="OSIALOPTASE"/>
</dbReference>
<evidence type="ECO:0000256" key="6">
    <source>
        <dbReference type="ARBA" id="ARBA00048117"/>
    </source>
</evidence>
<evidence type="ECO:0000313" key="8">
    <source>
        <dbReference type="WBParaSite" id="ECPE_0000599801-mRNA-1"/>
    </source>
</evidence>
<dbReference type="WBParaSite" id="ECPE_0000599801-mRNA-1">
    <property type="protein sequence ID" value="ECPE_0000599801-mRNA-1"/>
    <property type="gene ID" value="ECPE_0000599801"/>
</dbReference>
<protein>
    <recommendedName>
        <fullName evidence="1">N(6)-L-threonylcarbamoyladenine synthase</fullName>
        <ecNumber evidence="1">2.3.1.234</ecNumber>
    </recommendedName>
</protein>
<dbReference type="PANTHER" id="PTHR11735">
    <property type="entry name" value="TRNA N6-ADENOSINE THREONYLCARBAMOYLTRANSFERASE"/>
    <property type="match status" value="1"/>
</dbReference>
<evidence type="ECO:0000256" key="1">
    <source>
        <dbReference type="ARBA" id="ARBA00012156"/>
    </source>
</evidence>
<evidence type="ECO:0000259" key="7">
    <source>
        <dbReference type="Pfam" id="PF00814"/>
    </source>
</evidence>
<dbReference type="GO" id="GO:0005739">
    <property type="term" value="C:mitochondrion"/>
    <property type="evidence" value="ECO:0007669"/>
    <property type="project" value="TreeGrafter"/>
</dbReference>
<dbReference type="GO" id="GO:0046872">
    <property type="term" value="F:metal ion binding"/>
    <property type="evidence" value="ECO:0007669"/>
    <property type="project" value="UniProtKB-KW"/>
</dbReference>
<dbReference type="AlphaFoldDB" id="A0A183AGA0"/>
<name>A0A183AGA0_9TREM</name>
<keyword evidence="3" id="KW-0819">tRNA processing</keyword>
<keyword evidence="5" id="KW-0012">Acyltransferase</keyword>
<keyword evidence="4" id="KW-0479">Metal-binding</keyword>
<feature type="domain" description="Gcp-like" evidence="7">
    <location>
        <begin position="14"/>
        <end position="238"/>
    </location>
</feature>
<evidence type="ECO:0000256" key="3">
    <source>
        <dbReference type="ARBA" id="ARBA00022694"/>
    </source>
</evidence>
<comment type="catalytic activity">
    <reaction evidence="6">
        <text>L-threonylcarbamoyladenylate + adenosine(37) in tRNA = N(6)-L-threonylcarbamoyladenosine(37) in tRNA + AMP + H(+)</text>
        <dbReference type="Rhea" id="RHEA:37059"/>
        <dbReference type="Rhea" id="RHEA-COMP:10162"/>
        <dbReference type="Rhea" id="RHEA-COMP:10163"/>
        <dbReference type="ChEBI" id="CHEBI:15378"/>
        <dbReference type="ChEBI" id="CHEBI:73682"/>
        <dbReference type="ChEBI" id="CHEBI:74411"/>
        <dbReference type="ChEBI" id="CHEBI:74418"/>
        <dbReference type="ChEBI" id="CHEBI:456215"/>
        <dbReference type="EC" id="2.3.1.234"/>
    </reaction>
</comment>
<dbReference type="Gene3D" id="3.30.420.40">
    <property type="match status" value="2"/>
</dbReference>
<dbReference type="InterPro" id="IPR043129">
    <property type="entry name" value="ATPase_NBD"/>
</dbReference>
<dbReference type="GO" id="GO:0061711">
    <property type="term" value="F:tRNA N(6)-L-threonylcarbamoyladenine synthase activity"/>
    <property type="evidence" value="ECO:0007669"/>
    <property type="project" value="UniProtKB-EC"/>
</dbReference>